<feature type="compositionally biased region" description="Gly residues" evidence="1">
    <location>
        <begin position="1"/>
        <end position="10"/>
    </location>
</feature>
<dbReference type="Proteomes" id="UP000076449">
    <property type="component" value="Chromosome IV"/>
</dbReference>
<evidence type="ECO:0008006" key="3">
    <source>
        <dbReference type="Google" id="ProtNLM"/>
    </source>
</evidence>
<organism evidence="2">
    <name type="scientific">Penicillium chrysogenum</name>
    <name type="common">Penicillium notatum</name>
    <dbReference type="NCBI Taxonomy" id="5076"/>
    <lineage>
        <taxon>Eukaryota</taxon>
        <taxon>Fungi</taxon>
        <taxon>Dikarya</taxon>
        <taxon>Ascomycota</taxon>
        <taxon>Pezizomycotina</taxon>
        <taxon>Eurotiomycetes</taxon>
        <taxon>Eurotiomycetidae</taxon>
        <taxon>Eurotiales</taxon>
        <taxon>Aspergillaceae</taxon>
        <taxon>Penicillium</taxon>
        <taxon>Penicillium chrysogenum species complex</taxon>
    </lineage>
</organism>
<feature type="region of interest" description="Disordered" evidence="1">
    <location>
        <begin position="235"/>
        <end position="308"/>
    </location>
</feature>
<protein>
    <recommendedName>
        <fullName evidence="3">Retrotransposon Copia-like N-terminal domain-containing protein</fullName>
    </recommendedName>
</protein>
<name>A0A162CLY6_PENCH</name>
<dbReference type="PhylomeDB" id="A0A162CLY6"/>
<reference evidence="2" key="1">
    <citation type="journal article" date="2014" name="Genome Announc.">
        <title>Complete sequencing and chromosome-scale genome assembly of the industrial progenitor strain P2niaD18 from the penicillin producer Penicillium chrysogenum.</title>
        <authorList>
            <person name="Specht T."/>
            <person name="Dahlmann T.A."/>
            <person name="Zadra I."/>
            <person name="Kurnsteiner H."/>
            <person name="Kuck U."/>
        </authorList>
    </citation>
    <scope>NUCLEOTIDE SEQUENCE [LARGE SCALE GENOMIC DNA]</scope>
    <source>
        <strain evidence="2">P2niaD18</strain>
    </source>
</reference>
<feature type="compositionally biased region" description="Low complexity" evidence="1">
    <location>
        <begin position="250"/>
        <end position="259"/>
    </location>
</feature>
<evidence type="ECO:0000256" key="1">
    <source>
        <dbReference type="SAM" id="MobiDB-lite"/>
    </source>
</evidence>
<proteinExistence type="predicted"/>
<evidence type="ECO:0000313" key="2">
    <source>
        <dbReference type="EMBL" id="KZN83380.1"/>
    </source>
</evidence>
<dbReference type="EMBL" id="CM002801">
    <property type="protein sequence ID" value="KZN83380.1"/>
    <property type="molecule type" value="Genomic_DNA"/>
</dbReference>
<accession>A0A162CLY6</accession>
<sequence>MSDTGSGSGSRGESSRRLPAPQPQPVTQGTRLSEKTDVKWMKACTLRVDGSNFVRWKREITNGLRMTRIENVVNFNLPKPKEDDPEYDTWYYWSVYTLGWISSTLDNEITTILEGSIQQFPEYADDLMKEITRIVSGDNKVLNVGAEVLKFDKLKRENYTTAKDYIMAYQRQFNILGRYGVAPHPFAALYTMLHALREELPSVNFTFDTLKRQVPTETTMNDFGEYCKELIIESNTTTEETSPGLAKTTRSSSPSSSSRGGRGQRGRGGRIGRGNDWRKPKEDNKVDDKGEAKDEPEEKQLRGAPPKGADIDEWAERQRCQQPQYINGTECTHCRLDGHPAKACFHLMEEFVFDGWEPFPEVWCYATARMEKKDAKDAKDGKK</sequence>
<feature type="compositionally biased region" description="Basic and acidic residues" evidence="1">
    <location>
        <begin position="273"/>
        <end position="301"/>
    </location>
</feature>
<feature type="region of interest" description="Disordered" evidence="1">
    <location>
        <begin position="1"/>
        <end position="32"/>
    </location>
</feature>
<gene>
    <name evidence="2" type="ORF">EN45_104750</name>
</gene>
<dbReference type="AlphaFoldDB" id="A0A162CLY6"/>